<evidence type="ECO:0000313" key="3">
    <source>
        <dbReference type="Proteomes" id="UP000005697"/>
    </source>
</evidence>
<dbReference type="Pfam" id="PF19886">
    <property type="entry name" value="DUF6359"/>
    <property type="match status" value="1"/>
</dbReference>
<dbReference type="EMBL" id="AEWX01000017">
    <property type="protein sequence ID" value="EGC20204.1"/>
    <property type="molecule type" value="Genomic_DNA"/>
</dbReference>
<proteinExistence type="predicted"/>
<sequence length="160" mass="17582">MKRNQLTVLLFSALLLVGCGKTVLPSEDDKDGPVPAASTDDEAEQDVYSVAAFRSGSFGERYVWVQGYIVGACSRSIRQAEWEPPFSLEAAVLLADSPGETDPEKVISIQMVGKKMKREIALADNPENYGRPIAFYGVKQKYLGIPGMKKHVVASEWLDE</sequence>
<dbReference type="PROSITE" id="PS51257">
    <property type="entry name" value="PROKAR_LIPOPROTEIN"/>
    <property type="match status" value="1"/>
</dbReference>
<keyword evidence="3" id="KW-1185">Reference proteome</keyword>
<organism evidence="2 3">
    <name type="scientific">Prevotella multiformis DSM 16608</name>
    <dbReference type="NCBI Taxonomy" id="888743"/>
    <lineage>
        <taxon>Bacteria</taxon>
        <taxon>Pseudomonadati</taxon>
        <taxon>Bacteroidota</taxon>
        <taxon>Bacteroidia</taxon>
        <taxon>Bacteroidales</taxon>
        <taxon>Prevotellaceae</taxon>
        <taxon>Prevotella</taxon>
    </lineage>
</organism>
<evidence type="ECO:0000259" key="1">
    <source>
        <dbReference type="Pfam" id="PF19886"/>
    </source>
</evidence>
<feature type="domain" description="Endonuclease YhcR N-terminal" evidence="1">
    <location>
        <begin position="48"/>
        <end position="153"/>
    </location>
</feature>
<name>F0F6C2_9BACT</name>
<dbReference type="InterPro" id="IPR045939">
    <property type="entry name" value="YhcR_N"/>
</dbReference>
<dbReference type="eggNOG" id="COG4085">
    <property type="taxonomic scope" value="Bacteria"/>
</dbReference>
<accession>F0F6C2</accession>
<dbReference type="Proteomes" id="UP000005697">
    <property type="component" value="Unassembled WGS sequence"/>
</dbReference>
<dbReference type="AlphaFoldDB" id="F0F6C2"/>
<dbReference type="HOGENOM" id="CLU_111118_0_0_10"/>
<protein>
    <recommendedName>
        <fullName evidence="1">Endonuclease YhcR N-terminal domain-containing protein</fullName>
    </recommendedName>
</protein>
<comment type="caution">
    <text evidence="2">The sequence shown here is derived from an EMBL/GenBank/DDBJ whole genome shotgun (WGS) entry which is preliminary data.</text>
</comment>
<dbReference type="STRING" id="888743.HMPREF9141_1144"/>
<dbReference type="RefSeq" id="WP_007368674.1">
    <property type="nucleotide sequence ID" value="NZ_GL872283.1"/>
</dbReference>
<gene>
    <name evidence="2" type="ORF">HMPREF9141_1144</name>
</gene>
<reference evidence="2 3" key="1">
    <citation type="submission" date="2011-01" db="EMBL/GenBank/DDBJ databases">
        <authorList>
            <person name="Muzny D."/>
            <person name="Qin X."/>
            <person name="Deng J."/>
            <person name="Jiang H."/>
            <person name="Liu Y."/>
            <person name="Qu J."/>
            <person name="Song X.-Z."/>
            <person name="Zhang L."/>
            <person name="Thornton R."/>
            <person name="Coyle M."/>
            <person name="Francisco L."/>
            <person name="Jackson L."/>
            <person name="Javaid M."/>
            <person name="Korchina V."/>
            <person name="Kovar C."/>
            <person name="Mata R."/>
            <person name="Mathew T."/>
            <person name="Ngo R."/>
            <person name="Nguyen L."/>
            <person name="Nguyen N."/>
            <person name="Okwuonu G."/>
            <person name="Ongeri F."/>
            <person name="Pham C."/>
            <person name="Simmons D."/>
            <person name="Wilczek-Boney K."/>
            <person name="Hale W."/>
            <person name="Jakkamsetti A."/>
            <person name="Pham P."/>
            <person name="Ruth R."/>
            <person name="San Lucas F."/>
            <person name="Warren J."/>
            <person name="Zhang J."/>
            <person name="Zhao Z."/>
            <person name="Zhou C."/>
            <person name="Zhu D."/>
            <person name="Lee S."/>
            <person name="Bess C."/>
            <person name="Blankenburg K."/>
            <person name="Forbes L."/>
            <person name="Fu Q."/>
            <person name="Gubbala S."/>
            <person name="Hirani K."/>
            <person name="Jayaseelan J.C."/>
            <person name="Lara F."/>
            <person name="Munidasa M."/>
            <person name="Palculict T."/>
            <person name="Patil S."/>
            <person name="Pu L.-L."/>
            <person name="Saada N."/>
            <person name="Tang L."/>
            <person name="Weissenberger G."/>
            <person name="Zhu Y."/>
            <person name="Hemphill L."/>
            <person name="Shang Y."/>
            <person name="Youmans B."/>
            <person name="Ayvaz T."/>
            <person name="Ross M."/>
            <person name="Santibanez J."/>
            <person name="Aqrawi P."/>
            <person name="Gross S."/>
            <person name="Joshi V."/>
            <person name="Fowler G."/>
            <person name="Nazareth L."/>
            <person name="Reid J."/>
            <person name="Worley K."/>
            <person name="Petrosino J."/>
            <person name="Highlander S."/>
            <person name="Gibbs R."/>
        </authorList>
    </citation>
    <scope>NUCLEOTIDE SEQUENCE [LARGE SCALE GENOMIC DNA]</scope>
    <source>
        <strain evidence="2 3">DSM 16608</strain>
    </source>
</reference>
<evidence type="ECO:0000313" key="2">
    <source>
        <dbReference type="EMBL" id="EGC20204.1"/>
    </source>
</evidence>
<dbReference type="OrthoDB" id="1092925at2"/>